<comment type="caution">
    <text evidence="2">The sequence shown here is derived from an EMBL/GenBank/DDBJ whole genome shotgun (WGS) entry which is preliminary data.</text>
</comment>
<proteinExistence type="predicted"/>
<gene>
    <name evidence="2" type="ORF">H5410_029957</name>
</gene>
<evidence type="ECO:0000313" key="2">
    <source>
        <dbReference type="EMBL" id="KAG5598587.1"/>
    </source>
</evidence>
<accession>A0A9J5YCX5</accession>
<keyword evidence="3" id="KW-1185">Reference proteome</keyword>
<feature type="region of interest" description="Disordered" evidence="1">
    <location>
        <begin position="45"/>
        <end position="74"/>
    </location>
</feature>
<dbReference type="AlphaFoldDB" id="A0A9J5YCX5"/>
<name>A0A9J5YCX5_SOLCO</name>
<evidence type="ECO:0000313" key="3">
    <source>
        <dbReference type="Proteomes" id="UP000824120"/>
    </source>
</evidence>
<evidence type="ECO:0000256" key="1">
    <source>
        <dbReference type="SAM" id="MobiDB-lite"/>
    </source>
</evidence>
<protein>
    <submittedName>
        <fullName evidence="2">Uncharacterized protein</fullName>
    </submittedName>
</protein>
<sequence>MFCFHQTLACVHKTPSHNVTIANQEYIAAKLNDIKRFIIEGICIEEESSSEESSSEEGEGEGEGEGEEDEEEEE</sequence>
<dbReference type="EMBL" id="JACXVP010000006">
    <property type="protein sequence ID" value="KAG5598587.1"/>
    <property type="molecule type" value="Genomic_DNA"/>
</dbReference>
<reference evidence="2 3" key="1">
    <citation type="submission" date="2020-09" db="EMBL/GenBank/DDBJ databases">
        <title>De no assembly of potato wild relative species, Solanum commersonii.</title>
        <authorList>
            <person name="Cho K."/>
        </authorList>
    </citation>
    <scope>NUCLEOTIDE SEQUENCE [LARGE SCALE GENOMIC DNA]</scope>
    <source>
        <strain evidence="2">LZ3.2</strain>
        <tissue evidence="2">Leaf</tissue>
    </source>
</reference>
<dbReference type="Proteomes" id="UP000824120">
    <property type="component" value="Chromosome 6"/>
</dbReference>
<organism evidence="2 3">
    <name type="scientific">Solanum commersonii</name>
    <name type="common">Commerson's wild potato</name>
    <name type="synonym">Commerson's nightshade</name>
    <dbReference type="NCBI Taxonomy" id="4109"/>
    <lineage>
        <taxon>Eukaryota</taxon>
        <taxon>Viridiplantae</taxon>
        <taxon>Streptophyta</taxon>
        <taxon>Embryophyta</taxon>
        <taxon>Tracheophyta</taxon>
        <taxon>Spermatophyta</taxon>
        <taxon>Magnoliopsida</taxon>
        <taxon>eudicotyledons</taxon>
        <taxon>Gunneridae</taxon>
        <taxon>Pentapetalae</taxon>
        <taxon>asterids</taxon>
        <taxon>lamiids</taxon>
        <taxon>Solanales</taxon>
        <taxon>Solanaceae</taxon>
        <taxon>Solanoideae</taxon>
        <taxon>Solaneae</taxon>
        <taxon>Solanum</taxon>
    </lineage>
</organism>